<evidence type="ECO:0000313" key="3">
    <source>
        <dbReference type="Proteomes" id="UP000450000"/>
    </source>
</evidence>
<dbReference type="AlphaFoldDB" id="A0A6N7KLH5"/>
<dbReference type="OrthoDB" id="4277196at2"/>
<dbReference type="Proteomes" id="UP000450000">
    <property type="component" value="Unassembled WGS sequence"/>
</dbReference>
<protein>
    <submittedName>
        <fullName evidence="2">Uncharacterized protein</fullName>
    </submittedName>
</protein>
<organism evidence="2 3">
    <name type="scientific">Streptomyces kaniharaensis</name>
    <dbReference type="NCBI Taxonomy" id="212423"/>
    <lineage>
        <taxon>Bacteria</taxon>
        <taxon>Bacillati</taxon>
        <taxon>Actinomycetota</taxon>
        <taxon>Actinomycetes</taxon>
        <taxon>Kitasatosporales</taxon>
        <taxon>Streptomycetaceae</taxon>
        <taxon>Streptomyces</taxon>
    </lineage>
</organism>
<feature type="region of interest" description="Disordered" evidence="1">
    <location>
        <begin position="1"/>
        <end position="45"/>
    </location>
</feature>
<proteinExistence type="predicted"/>
<evidence type="ECO:0000256" key="1">
    <source>
        <dbReference type="SAM" id="MobiDB-lite"/>
    </source>
</evidence>
<dbReference type="RefSeq" id="WP_153460196.1">
    <property type="nucleotide sequence ID" value="NZ_WBOF01000001.1"/>
</dbReference>
<evidence type="ECO:0000313" key="2">
    <source>
        <dbReference type="EMBL" id="MQS11615.1"/>
    </source>
</evidence>
<keyword evidence="3" id="KW-1185">Reference proteome</keyword>
<reference evidence="2 3" key="1">
    <citation type="submission" date="2019-09" db="EMBL/GenBank/DDBJ databases">
        <title>Genome Sequences of Streptomyces kaniharaensis ATCC 21070.</title>
        <authorList>
            <person name="Zhu W."/>
            <person name="De Crecy-Lagard V."/>
            <person name="Richards N.G."/>
        </authorList>
    </citation>
    <scope>NUCLEOTIDE SEQUENCE [LARGE SCALE GENOMIC DNA]</scope>
    <source>
        <strain evidence="2 3">SF-557</strain>
    </source>
</reference>
<name>A0A6N7KLH5_9ACTN</name>
<accession>A0A6N7KLH5</accession>
<gene>
    <name evidence="2" type="ORF">F7Q99_04760</name>
</gene>
<dbReference type="EMBL" id="WBOF01000001">
    <property type="protein sequence ID" value="MQS11615.1"/>
    <property type="molecule type" value="Genomic_DNA"/>
</dbReference>
<sequence>MGNPDFTTGPVTPAPTPGTTGGSPYAKPVHGGGAPWGAAPPGMATIHLDTPHELAASAGIARQIATDLNRANGSAGPNLRSLDEYASTASVRIRGFAFGGALTGSTERWMKQCKALHDKLAGVAADLDRTHREYSVNDAKTSASFGADRVGADRIGAGR</sequence>
<comment type="caution">
    <text evidence="2">The sequence shown here is derived from an EMBL/GenBank/DDBJ whole genome shotgun (WGS) entry which is preliminary data.</text>
</comment>